<dbReference type="EMBL" id="KZ680218">
    <property type="protein sequence ID" value="PTB64034.1"/>
    <property type="molecule type" value="Genomic_DNA"/>
</dbReference>
<dbReference type="GeneID" id="36604360"/>
<keyword evidence="2" id="KW-1185">Reference proteome</keyword>
<reference evidence="2" key="1">
    <citation type="submission" date="2016-07" db="EMBL/GenBank/DDBJ databases">
        <title>Multiple horizontal gene transfer events from other fungi enriched the ability of initially mycotrophic Trichoderma (Ascomycota) to feed on dead plant biomass.</title>
        <authorList>
            <consortium name="DOE Joint Genome Institute"/>
            <person name="Atanasova L."/>
            <person name="Chenthamara K."/>
            <person name="Zhang J."/>
            <person name="Grujic M."/>
            <person name="Henrissat B."/>
            <person name="Kuo A."/>
            <person name="Aerts A."/>
            <person name="Salamov A."/>
            <person name="Lipzen A."/>
            <person name="Labutti K."/>
            <person name="Barry K."/>
            <person name="Miao Y."/>
            <person name="Rahimi M.J."/>
            <person name="Shen Q."/>
            <person name="Grigoriev I.V."/>
            <person name="Kubicek C.P."/>
            <person name="Druzhinina I.S."/>
        </authorList>
    </citation>
    <scope>NUCLEOTIDE SEQUENCE [LARGE SCALE GENOMIC DNA]</scope>
    <source>
        <strain evidence="2">TUCIM 6016</strain>
    </source>
</reference>
<evidence type="ECO:0000313" key="1">
    <source>
        <dbReference type="EMBL" id="PTB64034.1"/>
    </source>
</evidence>
<gene>
    <name evidence="1" type="ORF">BBK36DRAFT_1181333</name>
</gene>
<accession>A0A2T4B3X9</accession>
<dbReference type="AlphaFoldDB" id="A0A2T4B3X9"/>
<dbReference type="Proteomes" id="UP000241546">
    <property type="component" value="Unassembled WGS sequence"/>
</dbReference>
<dbReference type="RefSeq" id="XP_024747354.1">
    <property type="nucleotide sequence ID" value="XM_024896242.1"/>
</dbReference>
<dbReference type="OrthoDB" id="5234599at2759"/>
<proteinExistence type="predicted"/>
<protein>
    <submittedName>
        <fullName evidence="1">Uncharacterized protein</fullName>
    </submittedName>
</protein>
<organism evidence="1 2">
    <name type="scientific">Trichoderma citrinoviride</name>
    <dbReference type="NCBI Taxonomy" id="58853"/>
    <lineage>
        <taxon>Eukaryota</taxon>
        <taxon>Fungi</taxon>
        <taxon>Dikarya</taxon>
        <taxon>Ascomycota</taxon>
        <taxon>Pezizomycotina</taxon>
        <taxon>Sordariomycetes</taxon>
        <taxon>Hypocreomycetidae</taxon>
        <taxon>Hypocreales</taxon>
        <taxon>Hypocreaceae</taxon>
        <taxon>Trichoderma</taxon>
    </lineage>
</organism>
<sequence length="112" mass="12778">MCIRLGGCCRAVRQHIFYALSYVAMPGFWAETLISQMLGLNSQTSFRMFPPADIVHGFDTSIAYSNALMIIMCIPYFQASPSMQFCIMLARFMIDHGKWKLAWRVGNLIMIL</sequence>
<name>A0A2T4B3X9_9HYPO</name>
<evidence type="ECO:0000313" key="2">
    <source>
        <dbReference type="Proteomes" id="UP000241546"/>
    </source>
</evidence>